<dbReference type="Proteomes" id="UP000191901">
    <property type="component" value="Chromosome"/>
</dbReference>
<keyword evidence="1" id="KW-1133">Transmembrane helix</keyword>
<organism evidence="3 4">
    <name type="scientific">Halomicronema hongdechloris C2206</name>
    <dbReference type="NCBI Taxonomy" id="1641165"/>
    <lineage>
        <taxon>Bacteria</taxon>
        <taxon>Bacillati</taxon>
        <taxon>Cyanobacteriota</taxon>
        <taxon>Cyanophyceae</taxon>
        <taxon>Nodosilineales</taxon>
        <taxon>Nodosilineaceae</taxon>
        <taxon>Halomicronema</taxon>
    </lineage>
</organism>
<feature type="transmembrane region" description="Helical" evidence="1">
    <location>
        <begin position="46"/>
        <end position="69"/>
    </location>
</feature>
<dbReference type="SUPFAM" id="SSF53474">
    <property type="entry name" value="alpha/beta-Hydrolases"/>
    <property type="match status" value="1"/>
</dbReference>
<dbReference type="InterPro" id="IPR029058">
    <property type="entry name" value="AB_hydrolase_fold"/>
</dbReference>
<gene>
    <name evidence="3" type="ORF">XM38_019440</name>
</gene>
<keyword evidence="4" id="KW-1185">Reference proteome</keyword>
<evidence type="ECO:0000256" key="1">
    <source>
        <dbReference type="SAM" id="Phobius"/>
    </source>
</evidence>
<dbReference type="PANTHER" id="PTHR45856">
    <property type="entry name" value="ALPHA/BETA-HYDROLASES SUPERFAMILY PROTEIN"/>
    <property type="match status" value="1"/>
</dbReference>
<dbReference type="RefSeq" id="WP_187329346.1">
    <property type="nucleotide sequence ID" value="NZ_CP021983.2"/>
</dbReference>
<accession>A0A1Z3HL33</accession>
<keyword evidence="1" id="KW-0812">Transmembrane</keyword>
<reference evidence="3 4" key="1">
    <citation type="journal article" date="2016" name="Biochim. Biophys. Acta">
        <title>Characterization of red-shifted phycobilisomes isolated from the chlorophyll f-containing cyanobacterium Halomicronema hongdechloris.</title>
        <authorList>
            <person name="Li Y."/>
            <person name="Lin Y."/>
            <person name="Garvey C.J."/>
            <person name="Birch D."/>
            <person name="Corkery R.W."/>
            <person name="Loughlin P.C."/>
            <person name="Scheer H."/>
            <person name="Willows R.D."/>
            <person name="Chen M."/>
        </authorList>
    </citation>
    <scope>NUCLEOTIDE SEQUENCE [LARGE SCALE GENOMIC DNA]</scope>
    <source>
        <strain evidence="3 4">C2206</strain>
    </source>
</reference>
<dbReference type="InterPro" id="IPR002921">
    <property type="entry name" value="Fungal_lipase-type"/>
</dbReference>
<dbReference type="Pfam" id="PF01764">
    <property type="entry name" value="Lipase_3"/>
    <property type="match status" value="1"/>
</dbReference>
<dbReference type="CDD" id="cd00519">
    <property type="entry name" value="Lipase_3"/>
    <property type="match status" value="1"/>
</dbReference>
<keyword evidence="1" id="KW-0472">Membrane</keyword>
<dbReference type="AlphaFoldDB" id="A0A1Z3HL33"/>
<dbReference type="EMBL" id="CP021983">
    <property type="protein sequence ID" value="ASC70995.1"/>
    <property type="molecule type" value="Genomic_DNA"/>
</dbReference>
<evidence type="ECO:0000259" key="2">
    <source>
        <dbReference type="Pfam" id="PF01764"/>
    </source>
</evidence>
<dbReference type="Gene3D" id="3.40.50.1820">
    <property type="entry name" value="alpha/beta hydrolase"/>
    <property type="match status" value="1"/>
</dbReference>
<proteinExistence type="predicted"/>
<dbReference type="PANTHER" id="PTHR45856:SF24">
    <property type="entry name" value="FUNGAL LIPASE-LIKE DOMAIN-CONTAINING PROTEIN"/>
    <property type="match status" value="1"/>
</dbReference>
<evidence type="ECO:0000313" key="3">
    <source>
        <dbReference type="EMBL" id="ASC70995.1"/>
    </source>
</evidence>
<dbReference type="InterPro" id="IPR051218">
    <property type="entry name" value="Sec_MonoDiacylglyc_Lipase"/>
</dbReference>
<feature type="domain" description="Fungal lipase-type" evidence="2">
    <location>
        <begin position="370"/>
        <end position="507"/>
    </location>
</feature>
<name>A0A1Z3HL33_9CYAN</name>
<protein>
    <recommendedName>
        <fullName evidence="2">Fungal lipase-type domain-containing protein</fullName>
    </recommendedName>
</protein>
<evidence type="ECO:0000313" key="4">
    <source>
        <dbReference type="Proteomes" id="UP000191901"/>
    </source>
</evidence>
<dbReference type="GO" id="GO:0006629">
    <property type="term" value="P:lipid metabolic process"/>
    <property type="evidence" value="ECO:0007669"/>
    <property type="project" value="InterPro"/>
</dbReference>
<dbReference type="KEGG" id="hhg:XM38_019440"/>
<sequence>MGVKWFPVGLAGLSFSMTLTAGAVQAQIPGKEPLTPALLVDLFQTIAHWLLAVGLLLGTLVAAAGIGQYQQQRRWQRRQYARTVVTHFTDKAAVQKVLQILDYEEYRDFQITLAAGQTLSFEATDSRLRRALRSHDQMVKTRRGLSQLQTTPSLEIDHELAAAIDRYRQEEFVIELTLRDWFDTFLGGLEHFDAMISAGLVRRQDLQPYILYWIQIISDRRFRRQGGSSFYDQLAHYIEWAGYSSVQSLVQRFGYKLIPPPYSAHDFSDFDQAGAYDANRSLCLAKASYLIYQDYDYTTDIVCHWLTSRRDHGWQQMSDQDYALAVVQAWQDEAHATQQAEALIKDDFQYLDMPTSDTQALLLRKGQEIVLAFRGTQQMRDWQTNLNLQLQPFQIQSEEPVKVPEGRVHRGFQDAWASVESAIVAQIRQWYSPDSSRLWVTGHSLGGALASLAAVSLECQGFRVNGLYTYGQPRVADWQFVRQVNAMMGHRIFRYVNNNDIVPLIPLGFVPWQPTRRYGHMGQFRYFDRRGKLHLLSTPLQRWPDRILGCIDGLNQAGIDLVADHILERYVSYLQRAQVREIEAAKAAAKWATLTQKTAPPAQDG</sequence>